<proteinExistence type="predicted"/>
<evidence type="ECO:0000256" key="1">
    <source>
        <dbReference type="ARBA" id="ARBA00022801"/>
    </source>
</evidence>
<feature type="domain" description="BD-FAE-like" evidence="3">
    <location>
        <begin position="55"/>
        <end position="225"/>
    </location>
</feature>
<gene>
    <name evidence="4" type="ORF">FMM06_00600</name>
</gene>
<comment type="caution">
    <text evidence="4">The sequence shown here is derived from an EMBL/GenBank/DDBJ whole genome shotgun (WGS) entry which is preliminary data.</text>
</comment>
<dbReference type="SUPFAM" id="SSF53474">
    <property type="entry name" value="alpha/beta-Hydrolases"/>
    <property type="match status" value="1"/>
</dbReference>
<organism evidence="4 5">
    <name type="scientific">Glacieibacterium frigidum</name>
    <dbReference type="NCBI Taxonomy" id="2593303"/>
    <lineage>
        <taxon>Bacteria</taxon>
        <taxon>Pseudomonadati</taxon>
        <taxon>Pseudomonadota</taxon>
        <taxon>Alphaproteobacteria</taxon>
        <taxon>Sphingomonadales</taxon>
        <taxon>Sphingosinicellaceae</taxon>
        <taxon>Glacieibacterium</taxon>
    </lineage>
</organism>
<dbReference type="RefSeq" id="WP_143554291.1">
    <property type="nucleotide sequence ID" value="NZ_VJWA01000001.1"/>
</dbReference>
<feature type="signal peptide" evidence="2">
    <location>
        <begin position="1"/>
        <end position="21"/>
    </location>
</feature>
<dbReference type="GO" id="GO:0016787">
    <property type="term" value="F:hydrolase activity"/>
    <property type="evidence" value="ECO:0007669"/>
    <property type="project" value="UniProtKB-KW"/>
</dbReference>
<accession>A0A552UEU3</accession>
<keyword evidence="2" id="KW-0732">Signal</keyword>
<dbReference type="Pfam" id="PF20434">
    <property type="entry name" value="BD-FAE"/>
    <property type="match status" value="1"/>
</dbReference>
<dbReference type="Proteomes" id="UP000317894">
    <property type="component" value="Unassembled WGS sequence"/>
</dbReference>
<evidence type="ECO:0000313" key="4">
    <source>
        <dbReference type="EMBL" id="TRW16747.1"/>
    </source>
</evidence>
<evidence type="ECO:0000313" key="5">
    <source>
        <dbReference type="Proteomes" id="UP000317894"/>
    </source>
</evidence>
<dbReference type="PANTHER" id="PTHR48081">
    <property type="entry name" value="AB HYDROLASE SUPERFAMILY PROTEIN C4A8.06C"/>
    <property type="match status" value="1"/>
</dbReference>
<dbReference type="AlphaFoldDB" id="A0A552UEU3"/>
<reference evidence="4 5" key="1">
    <citation type="submission" date="2019-07" db="EMBL/GenBank/DDBJ databases">
        <title>Novel species isolated from glacier.</title>
        <authorList>
            <person name="Liu Q."/>
            <person name="Xin Y.-H."/>
        </authorList>
    </citation>
    <scope>NUCLEOTIDE SEQUENCE [LARGE SCALE GENOMIC DNA]</scope>
    <source>
        <strain evidence="4 5">LB1R16</strain>
    </source>
</reference>
<feature type="chain" id="PRO_5021837682" evidence="2">
    <location>
        <begin position="22"/>
        <end position="298"/>
    </location>
</feature>
<evidence type="ECO:0000259" key="3">
    <source>
        <dbReference type="Pfam" id="PF20434"/>
    </source>
</evidence>
<protein>
    <submittedName>
        <fullName evidence="4">Alpha/beta hydrolase</fullName>
    </submittedName>
</protein>
<dbReference type="PANTHER" id="PTHR48081:SF33">
    <property type="entry name" value="KYNURENINE FORMAMIDASE"/>
    <property type="match status" value="1"/>
</dbReference>
<keyword evidence="1 4" id="KW-0378">Hydrolase</keyword>
<name>A0A552UEU3_9SPHN</name>
<dbReference type="InterPro" id="IPR050300">
    <property type="entry name" value="GDXG_lipolytic_enzyme"/>
</dbReference>
<evidence type="ECO:0000256" key="2">
    <source>
        <dbReference type="SAM" id="SignalP"/>
    </source>
</evidence>
<dbReference type="Gene3D" id="3.40.50.1820">
    <property type="entry name" value="alpha/beta hydrolase"/>
    <property type="match status" value="1"/>
</dbReference>
<dbReference type="InterPro" id="IPR029058">
    <property type="entry name" value="AB_hydrolase_fold"/>
</dbReference>
<dbReference type="InterPro" id="IPR049492">
    <property type="entry name" value="BD-FAE-like_dom"/>
</dbReference>
<dbReference type="EMBL" id="VJWA01000001">
    <property type="protein sequence ID" value="TRW16747.1"/>
    <property type="molecule type" value="Genomic_DNA"/>
</dbReference>
<sequence length="298" mass="30575">MIGRFVAALAVAGIMASGAGAADTPETIYKAAGKTASAPAATISYGALPLQAGDLRLPAGKGPFPVAVVIHGGCWQASYDTRAGIAGFADALTKRGIATWNIEYRRVGDAGGGWPGTFQDVAAAVDKLPDIAKRYPIDLKRVVIVGHSAGAHLALWAASRSKLEGPWRGTAVRPVSVVAIDGPGTLAPFIGIDVQACGKPVIVPLMGGTPAEKPAEYKLASPAEHLPLGVKQLIVAADFTPFIQPYAAAARQAGDTVEVLQPANPTHFDIVTPTLPNGIAVLDFIAAKAFAEPVAPKP</sequence>
<keyword evidence="5" id="KW-1185">Reference proteome</keyword>
<dbReference type="OrthoDB" id="9771666at2"/>